<accession>A0A1B7NHQ7</accession>
<dbReference type="PROSITE" id="PS50048">
    <property type="entry name" value="ZN2_CY6_FUNGAL_2"/>
    <property type="match status" value="1"/>
</dbReference>
<dbReference type="InterPro" id="IPR001138">
    <property type="entry name" value="Zn2Cys6_DnaBD"/>
</dbReference>
<protein>
    <recommendedName>
        <fullName evidence="4">Zn(2)-C6 fungal-type domain-containing protein</fullName>
    </recommendedName>
</protein>
<organism evidence="5 6">
    <name type="scientific">Rhizopogon vinicolor AM-OR11-026</name>
    <dbReference type="NCBI Taxonomy" id="1314800"/>
    <lineage>
        <taxon>Eukaryota</taxon>
        <taxon>Fungi</taxon>
        <taxon>Dikarya</taxon>
        <taxon>Basidiomycota</taxon>
        <taxon>Agaricomycotina</taxon>
        <taxon>Agaricomycetes</taxon>
        <taxon>Agaricomycetidae</taxon>
        <taxon>Boletales</taxon>
        <taxon>Suillineae</taxon>
        <taxon>Rhizopogonaceae</taxon>
        <taxon>Rhizopogon</taxon>
    </lineage>
</organism>
<feature type="compositionally biased region" description="Low complexity" evidence="3">
    <location>
        <begin position="101"/>
        <end position="112"/>
    </location>
</feature>
<sequence>MQNGDHVRTDNGHSFSRPGLVLPTPSLQNQIHELAKTLPPPRKQNTACDACRSRKVKCNRLPGQEKCQHCLSKNYPCTHYVQQATSEKKRGAAARRPRNISTSSSSSPVSASTPPWFKAAFGPWNSGRLQSYGGINMQTTTPTLLHHLFAPPESDSTFFFKSRSPGYATWGEMASKLEDEAFRAEFALDLVEVYFQIVHTRLPLLNPLQFRARLNLQATQQRPTITKQDEPLHPALIATVLAWGAKFSEHPLLVSDRDRNGGQSQLAKALIDRTRELAESLKVHRIPNPNHVVISLLIEPLQCQDPRNDNGFHGFWLNSGIRNLLGLQINHKSVMADIKDPEARGTMIFAWWMACLADAFSSFYYRRKPMLDDDDYDIDFYTVDPNAHEATDPTAPSPREQLEFLGYYQAAHALARISRTIARRLWMPSTDQDGIPLDAILSYISDLSKWRDAHLSKVGVPPNLEANWDFVSAVSACASDAQYHVTWVALFFAMDEFGIRDDAFTPSSINQVETAKRKIMEEALQASLRIAALAGVLTSNGYLKLDPAVMHVSCINAGNLLARLGRPEVFQCIKALEQYSYAYEETKEHAREINREYDLTLQKGPHNFHEMASAVRQPSPRSLHSEAMSVDAITNGNGKHHGNTYMSI</sequence>
<dbReference type="SMART" id="SM00066">
    <property type="entry name" value="GAL4"/>
    <property type="match status" value="1"/>
</dbReference>
<proteinExistence type="predicted"/>
<reference evidence="5 6" key="1">
    <citation type="submission" date="2016-06" db="EMBL/GenBank/DDBJ databases">
        <title>Comparative genomics of the ectomycorrhizal sister species Rhizopogon vinicolor and Rhizopogon vesiculosus (Basidiomycota: Boletales) reveals a divergence of the mating type B locus.</title>
        <authorList>
            <consortium name="DOE Joint Genome Institute"/>
            <person name="Mujic A.B."/>
            <person name="Kuo A."/>
            <person name="Tritt A."/>
            <person name="Lipzen A."/>
            <person name="Chen C."/>
            <person name="Johnson J."/>
            <person name="Sharma A."/>
            <person name="Barry K."/>
            <person name="Grigoriev I.V."/>
            <person name="Spatafora J.W."/>
        </authorList>
    </citation>
    <scope>NUCLEOTIDE SEQUENCE [LARGE SCALE GENOMIC DNA]</scope>
    <source>
        <strain evidence="5 6">AM-OR11-026</strain>
    </source>
</reference>
<dbReference type="CDD" id="cd00067">
    <property type="entry name" value="GAL4"/>
    <property type="match status" value="1"/>
</dbReference>
<dbReference type="Pfam" id="PF04082">
    <property type="entry name" value="Fungal_trans"/>
    <property type="match status" value="1"/>
</dbReference>
<gene>
    <name evidence="5" type="ORF">K503DRAFT_447079</name>
</gene>
<dbReference type="EMBL" id="KV448126">
    <property type="protein sequence ID" value="OAX44282.1"/>
    <property type="molecule type" value="Genomic_DNA"/>
</dbReference>
<dbReference type="InterPro" id="IPR050797">
    <property type="entry name" value="Carb_Metab_Trans_Reg"/>
</dbReference>
<dbReference type="GO" id="GO:0005634">
    <property type="term" value="C:nucleus"/>
    <property type="evidence" value="ECO:0007669"/>
    <property type="project" value="TreeGrafter"/>
</dbReference>
<dbReference type="PANTHER" id="PTHR31668">
    <property type="entry name" value="GLUCOSE TRANSPORT TRANSCRIPTION REGULATOR RGT1-RELATED-RELATED"/>
    <property type="match status" value="1"/>
</dbReference>
<keyword evidence="1" id="KW-0479">Metal-binding</keyword>
<feature type="region of interest" description="Disordered" evidence="3">
    <location>
        <begin position="1"/>
        <end position="24"/>
    </location>
</feature>
<keyword evidence="2" id="KW-0539">Nucleus</keyword>
<evidence type="ECO:0000313" key="6">
    <source>
        <dbReference type="Proteomes" id="UP000092154"/>
    </source>
</evidence>
<evidence type="ECO:0000313" key="5">
    <source>
        <dbReference type="EMBL" id="OAX44282.1"/>
    </source>
</evidence>
<dbReference type="OrthoDB" id="2534600at2759"/>
<dbReference type="GO" id="GO:0003677">
    <property type="term" value="F:DNA binding"/>
    <property type="evidence" value="ECO:0007669"/>
    <property type="project" value="InterPro"/>
</dbReference>
<evidence type="ECO:0000256" key="3">
    <source>
        <dbReference type="SAM" id="MobiDB-lite"/>
    </source>
</evidence>
<keyword evidence="6" id="KW-1185">Reference proteome</keyword>
<dbReference type="InterPro" id="IPR007219">
    <property type="entry name" value="XnlR_reg_dom"/>
</dbReference>
<dbReference type="GO" id="GO:0001080">
    <property type="term" value="P:nitrogen catabolite activation of transcription from RNA polymerase II promoter"/>
    <property type="evidence" value="ECO:0007669"/>
    <property type="project" value="TreeGrafter"/>
</dbReference>
<dbReference type="Gene3D" id="4.10.240.10">
    <property type="entry name" value="Zn(2)-C6 fungal-type DNA-binding domain"/>
    <property type="match status" value="1"/>
</dbReference>
<dbReference type="Proteomes" id="UP000092154">
    <property type="component" value="Unassembled WGS sequence"/>
</dbReference>
<feature type="compositionally biased region" description="Basic and acidic residues" evidence="3">
    <location>
        <begin position="1"/>
        <end position="11"/>
    </location>
</feature>
<evidence type="ECO:0000259" key="4">
    <source>
        <dbReference type="PROSITE" id="PS50048"/>
    </source>
</evidence>
<dbReference type="AlphaFoldDB" id="A0A1B7NHQ7"/>
<evidence type="ECO:0000256" key="1">
    <source>
        <dbReference type="ARBA" id="ARBA00022723"/>
    </source>
</evidence>
<feature type="region of interest" description="Disordered" evidence="3">
    <location>
        <begin position="87"/>
        <end position="112"/>
    </location>
</feature>
<dbReference type="GO" id="GO:0006351">
    <property type="term" value="P:DNA-templated transcription"/>
    <property type="evidence" value="ECO:0007669"/>
    <property type="project" value="InterPro"/>
</dbReference>
<name>A0A1B7NHQ7_9AGAM</name>
<dbReference type="CDD" id="cd12148">
    <property type="entry name" value="fungal_TF_MHR"/>
    <property type="match status" value="1"/>
</dbReference>
<feature type="domain" description="Zn(2)-C6 fungal-type" evidence="4">
    <location>
        <begin position="47"/>
        <end position="79"/>
    </location>
</feature>
<dbReference type="GO" id="GO:0000981">
    <property type="term" value="F:DNA-binding transcription factor activity, RNA polymerase II-specific"/>
    <property type="evidence" value="ECO:0007669"/>
    <property type="project" value="InterPro"/>
</dbReference>
<dbReference type="PANTHER" id="PTHR31668:SF4">
    <property type="entry name" value="TRANSCRIPTIONAL ACTIVATOR PROTEIN DAL81"/>
    <property type="match status" value="1"/>
</dbReference>
<dbReference type="SUPFAM" id="SSF57701">
    <property type="entry name" value="Zn2/Cys6 DNA-binding domain"/>
    <property type="match status" value="1"/>
</dbReference>
<dbReference type="InParanoid" id="A0A1B7NHQ7"/>
<dbReference type="GO" id="GO:0008270">
    <property type="term" value="F:zinc ion binding"/>
    <property type="evidence" value="ECO:0007669"/>
    <property type="project" value="InterPro"/>
</dbReference>
<dbReference type="PROSITE" id="PS00463">
    <property type="entry name" value="ZN2_CY6_FUNGAL_1"/>
    <property type="match status" value="1"/>
</dbReference>
<dbReference type="Pfam" id="PF00172">
    <property type="entry name" value="Zn_clus"/>
    <property type="match status" value="1"/>
</dbReference>
<evidence type="ECO:0000256" key="2">
    <source>
        <dbReference type="ARBA" id="ARBA00023242"/>
    </source>
</evidence>
<dbReference type="InterPro" id="IPR036864">
    <property type="entry name" value="Zn2-C6_fun-type_DNA-bd_sf"/>
</dbReference>